<feature type="domain" description="Chitin-binding type-2" evidence="8">
    <location>
        <begin position="38"/>
        <end position="94"/>
    </location>
</feature>
<keyword evidence="10" id="KW-1185">Reference proteome</keyword>
<dbReference type="EMBL" id="JASPKY010000138">
    <property type="protein sequence ID" value="KAK9731101.1"/>
    <property type="molecule type" value="Genomic_DNA"/>
</dbReference>
<evidence type="ECO:0000256" key="2">
    <source>
        <dbReference type="ARBA" id="ARBA00022729"/>
    </source>
</evidence>
<dbReference type="InterPro" id="IPR002557">
    <property type="entry name" value="Chitin-bd_dom"/>
</dbReference>
<sequence>MILLNVALILFASGFGTDAGHFTKDVAKLAIETNERAPIDCPNLDQTFYPHPTSCSKFIECNYGESKVLECIDGFHYNPTLQWCDFPENANCQLEDESTSTGDERCPEEGQHFYVFPQDCSKFVECNQGIYKVLDCINGLHFNEEVGYCDFPENSNCEVFTGTETEPTTTSVATTTTTTRTTTTTTTTTTEEPNTEGGPVGECPKQNGQYVDFLTDSKECTVYYMCNWGTAIKMACPSGLHFNPTLNVCDWPNKAGCTANGKT</sequence>
<feature type="region of interest" description="Disordered" evidence="6">
    <location>
        <begin position="168"/>
        <end position="202"/>
    </location>
</feature>
<keyword evidence="5" id="KW-0325">Glycoprotein</keyword>
<accession>A0AAW1LB02</accession>
<protein>
    <submittedName>
        <fullName evidence="9">Chitin binding Peritrophin-A domain</fullName>
    </submittedName>
</protein>
<reference evidence="9 10" key="1">
    <citation type="journal article" date="2024" name="BMC Genomics">
        <title>De novo assembly and annotation of Popillia japonica's genome with initial clues to its potential as an invasive pest.</title>
        <authorList>
            <person name="Cucini C."/>
            <person name="Boschi S."/>
            <person name="Funari R."/>
            <person name="Cardaioli E."/>
            <person name="Iannotti N."/>
            <person name="Marturano G."/>
            <person name="Paoli F."/>
            <person name="Bruttini M."/>
            <person name="Carapelli A."/>
            <person name="Frati F."/>
            <person name="Nardi F."/>
        </authorList>
    </citation>
    <scope>NUCLEOTIDE SEQUENCE [LARGE SCALE GENOMIC DNA]</scope>
    <source>
        <strain evidence="9">DMR45628</strain>
    </source>
</reference>
<dbReference type="GO" id="GO:0008061">
    <property type="term" value="F:chitin binding"/>
    <property type="evidence" value="ECO:0007669"/>
    <property type="project" value="UniProtKB-KW"/>
</dbReference>
<dbReference type="PANTHER" id="PTHR23301:SF0">
    <property type="entry name" value="CHITIN-BINDING TYPE-2 DOMAIN-CONTAINING PROTEIN-RELATED"/>
    <property type="match status" value="1"/>
</dbReference>
<feature type="domain" description="Chitin-binding type-2" evidence="8">
    <location>
        <begin position="200"/>
        <end position="259"/>
    </location>
</feature>
<keyword evidence="1" id="KW-0147">Chitin-binding</keyword>
<organism evidence="9 10">
    <name type="scientific">Popillia japonica</name>
    <name type="common">Japanese beetle</name>
    <dbReference type="NCBI Taxonomy" id="7064"/>
    <lineage>
        <taxon>Eukaryota</taxon>
        <taxon>Metazoa</taxon>
        <taxon>Ecdysozoa</taxon>
        <taxon>Arthropoda</taxon>
        <taxon>Hexapoda</taxon>
        <taxon>Insecta</taxon>
        <taxon>Pterygota</taxon>
        <taxon>Neoptera</taxon>
        <taxon>Endopterygota</taxon>
        <taxon>Coleoptera</taxon>
        <taxon>Polyphaga</taxon>
        <taxon>Scarabaeiformia</taxon>
        <taxon>Scarabaeidae</taxon>
        <taxon>Rutelinae</taxon>
        <taxon>Popillia</taxon>
    </lineage>
</organism>
<evidence type="ECO:0000313" key="9">
    <source>
        <dbReference type="EMBL" id="KAK9731101.1"/>
    </source>
</evidence>
<feature type="compositionally biased region" description="Low complexity" evidence="6">
    <location>
        <begin position="168"/>
        <end position="196"/>
    </location>
</feature>
<feature type="domain" description="Chitin-binding type-2" evidence="8">
    <location>
        <begin position="103"/>
        <end position="159"/>
    </location>
</feature>
<feature type="chain" id="PRO_5043699343" evidence="7">
    <location>
        <begin position="20"/>
        <end position="263"/>
    </location>
</feature>
<dbReference type="Proteomes" id="UP001458880">
    <property type="component" value="Unassembled WGS sequence"/>
</dbReference>
<feature type="signal peptide" evidence="7">
    <location>
        <begin position="1"/>
        <end position="19"/>
    </location>
</feature>
<dbReference type="SMART" id="SM00494">
    <property type="entry name" value="ChtBD2"/>
    <property type="match status" value="3"/>
</dbReference>
<evidence type="ECO:0000256" key="6">
    <source>
        <dbReference type="SAM" id="MobiDB-lite"/>
    </source>
</evidence>
<evidence type="ECO:0000256" key="1">
    <source>
        <dbReference type="ARBA" id="ARBA00022669"/>
    </source>
</evidence>
<dbReference type="PROSITE" id="PS50940">
    <property type="entry name" value="CHIT_BIND_II"/>
    <property type="match status" value="3"/>
</dbReference>
<dbReference type="GO" id="GO:0005576">
    <property type="term" value="C:extracellular region"/>
    <property type="evidence" value="ECO:0007669"/>
    <property type="project" value="InterPro"/>
</dbReference>
<evidence type="ECO:0000256" key="7">
    <source>
        <dbReference type="SAM" id="SignalP"/>
    </source>
</evidence>
<evidence type="ECO:0000313" key="10">
    <source>
        <dbReference type="Proteomes" id="UP001458880"/>
    </source>
</evidence>
<comment type="caution">
    <text evidence="9">The sequence shown here is derived from an EMBL/GenBank/DDBJ whole genome shotgun (WGS) entry which is preliminary data.</text>
</comment>
<dbReference type="Pfam" id="PF01607">
    <property type="entry name" value="CBM_14"/>
    <property type="match status" value="3"/>
</dbReference>
<dbReference type="AlphaFoldDB" id="A0AAW1LB02"/>
<evidence type="ECO:0000259" key="8">
    <source>
        <dbReference type="PROSITE" id="PS50940"/>
    </source>
</evidence>
<keyword evidence="3" id="KW-0677">Repeat</keyword>
<proteinExistence type="predicted"/>
<dbReference type="SUPFAM" id="SSF57625">
    <property type="entry name" value="Invertebrate chitin-binding proteins"/>
    <property type="match status" value="3"/>
</dbReference>
<name>A0AAW1LB02_POPJA</name>
<dbReference type="Gene3D" id="2.170.140.10">
    <property type="entry name" value="Chitin binding domain"/>
    <property type="match status" value="3"/>
</dbReference>
<dbReference type="InterPro" id="IPR036508">
    <property type="entry name" value="Chitin-bd_dom_sf"/>
</dbReference>
<dbReference type="PANTHER" id="PTHR23301">
    <property type="entry name" value="CHITIN BINDING PERITROPHIN-A"/>
    <property type="match status" value="1"/>
</dbReference>
<gene>
    <name evidence="9" type="ORF">QE152_g13997</name>
</gene>
<evidence type="ECO:0000256" key="5">
    <source>
        <dbReference type="ARBA" id="ARBA00023180"/>
    </source>
</evidence>
<keyword evidence="4" id="KW-1015">Disulfide bond</keyword>
<evidence type="ECO:0000256" key="4">
    <source>
        <dbReference type="ARBA" id="ARBA00023157"/>
    </source>
</evidence>
<dbReference type="InterPro" id="IPR051940">
    <property type="entry name" value="Chitin_bind-dev_reg"/>
</dbReference>
<keyword evidence="2 7" id="KW-0732">Signal</keyword>
<evidence type="ECO:0000256" key="3">
    <source>
        <dbReference type="ARBA" id="ARBA00022737"/>
    </source>
</evidence>